<evidence type="ECO:0000256" key="1">
    <source>
        <dbReference type="SAM" id="MobiDB-lite"/>
    </source>
</evidence>
<dbReference type="AlphaFoldDB" id="A0A9D3WYR1"/>
<feature type="region of interest" description="Disordered" evidence="1">
    <location>
        <begin position="19"/>
        <end position="62"/>
    </location>
</feature>
<proteinExistence type="predicted"/>
<name>A0A9D3WYR1_9SAUR</name>
<reference evidence="2" key="1">
    <citation type="submission" date="2021-09" db="EMBL/GenBank/DDBJ databases">
        <title>The genome of Mauremys mutica provides insights into the evolution of semi-aquatic lifestyle.</title>
        <authorList>
            <person name="Gong S."/>
            <person name="Gao Y."/>
        </authorList>
    </citation>
    <scope>NUCLEOTIDE SEQUENCE</scope>
    <source>
        <strain evidence="2">MM-2020</strain>
        <tissue evidence="2">Muscle</tissue>
    </source>
</reference>
<accession>A0A9D3WYR1</accession>
<comment type="caution">
    <text evidence="2">The sequence shown here is derived from an EMBL/GenBank/DDBJ whole genome shotgun (WGS) entry which is preliminary data.</text>
</comment>
<dbReference type="EMBL" id="JAHDVG010000484">
    <property type="protein sequence ID" value="KAH1170241.1"/>
    <property type="molecule type" value="Genomic_DNA"/>
</dbReference>
<evidence type="ECO:0000313" key="2">
    <source>
        <dbReference type="EMBL" id="KAH1170241.1"/>
    </source>
</evidence>
<evidence type="ECO:0000313" key="3">
    <source>
        <dbReference type="Proteomes" id="UP000827986"/>
    </source>
</evidence>
<gene>
    <name evidence="2" type="ORF">KIL84_001226</name>
</gene>
<sequence>MTGRGVRGLPGGGGCWIEASGQGALAGGGSDAWGRKGSSRRGQKPSLRQQPSPGGGCSPKGALHHGHHLCLGRLGQAPGGNPPAGAWRWARACDSLPGSLSPRGSGRRGFQPFAAP</sequence>
<feature type="region of interest" description="Disordered" evidence="1">
    <location>
        <begin position="95"/>
        <end position="116"/>
    </location>
</feature>
<protein>
    <submittedName>
        <fullName evidence="2">Uncharacterized protein</fullName>
    </submittedName>
</protein>
<organism evidence="2 3">
    <name type="scientific">Mauremys mutica</name>
    <name type="common">yellowpond turtle</name>
    <dbReference type="NCBI Taxonomy" id="74926"/>
    <lineage>
        <taxon>Eukaryota</taxon>
        <taxon>Metazoa</taxon>
        <taxon>Chordata</taxon>
        <taxon>Craniata</taxon>
        <taxon>Vertebrata</taxon>
        <taxon>Euteleostomi</taxon>
        <taxon>Archelosauria</taxon>
        <taxon>Testudinata</taxon>
        <taxon>Testudines</taxon>
        <taxon>Cryptodira</taxon>
        <taxon>Durocryptodira</taxon>
        <taxon>Testudinoidea</taxon>
        <taxon>Geoemydidae</taxon>
        <taxon>Geoemydinae</taxon>
        <taxon>Mauremys</taxon>
    </lineage>
</organism>
<feature type="compositionally biased region" description="Low complexity" evidence="1">
    <location>
        <begin position="95"/>
        <end position="104"/>
    </location>
</feature>
<keyword evidence="3" id="KW-1185">Reference proteome</keyword>
<dbReference type="Proteomes" id="UP000827986">
    <property type="component" value="Unassembled WGS sequence"/>
</dbReference>